<accession>A0A8T0D9B0</accession>
<dbReference type="Proteomes" id="UP000699462">
    <property type="component" value="Unassembled WGS sequence"/>
</dbReference>
<keyword evidence="2" id="KW-1185">Reference proteome</keyword>
<reference evidence="1 2" key="1">
    <citation type="submission" date="2019-07" db="EMBL/GenBank/DDBJ databases">
        <title>Annotation for the trematode Paragonimus westermani.</title>
        <authorList>
            <person name="Choi Y.-J."/>
        </authorList>
    </citation>
    <scope>NUCLEOTIDE SEQUENCE [LARGE SCALE GENOMIC DNA]</scope>
    <source>
        <strain evidence="1">180907_Pwestermani</strain>
    </source>
</reference>
<protein>
    <submittedName>
        <fullName evidence="1">Uncharacterized protein</fullName>
    </submittedName>
</protein>
<dbReference type="EMBL" id="JTDF01011557">
    <property type="protein sequence ID" value="KAF8563544.1"/>
    <property type="molecule type" value="Genomic_DNA"/>
</dbReference>
<sequence length="96" mass="10919">MYPREGAASLNEDNAPSTPIRFERRELPCSFFGSQAYSITLGQKQNPRAVRHRFPTSQKRRFLRNSFRSLVLLVSPRTFNYATCPAMSHCGNNGLP</sequence>
<dbReference type="AlphaFoldDB" id="A0A8T0D9B0"/>
<name>A0A8T0D9B0_9TREM</name>
<comment type="caution">
    <text evidence="1">The sequence shown here is derived from an EMBL/GenBank/DDBJ whole genome shotgun (WGS) entry which is preliminary data.</text>
</comment>
<evidence type="ECO:0000313" key="2">
    <source>
        <dbReference type="Proteomes" id="UP000699462"/>
    </source>
</evidence>
<organism evidence="1 2">
    <name type="scientific">Paragonimus westermani</name>
    <dbReference type="NCBI Taxonomy" id="34504"/>
    <lineage>
        <taxon>Eukaryota</taxon>
        <taxon>Metazoa</taxon>
        <taxon>Spiralia</taxon>
        <taxon>Lophotrochozoa</taxon>
        <taxon>Platyhelminthes</taxon>
        <taxon>Trematoda</taxon>
        <taxon>Digenea</taxon>
        <taxon>Plagiorchiida</taxon>
        <taxon>Troglotremata</taxon>
        <taxon>Troglotrematidae</taxon>
        <taxon>Paragonimus</taxon>
    </lineage>
</organism>
<evidence type="ECO:0000313" key="1">
    <source>
        <dbReference type="EMBL" id="KAF8563544.1"/>
    </source>
</evidence>
<gene>
    <name evidence="1" type="ORF">P879_10470</name>
</gene>
<proteinExistence type="predicted"/>